<keyword evidence="5" id="KW-1185">Reference proteome</keyword>
<dbReference type="InterPro" id="IPR051339">
    <property type="entry name" value="DnaJ_subfamily_B"/>
</dbReference>
<dbReference type="Pfam" id="PF01556">
    <property type="entry name" value="DnaJ_C"/>
    <property type="match status" value="1"/>
</dbReference>
<keyword evidence="1" id="KW-0235">DNA replication</keyword>
<dbReference type="CDD" id="cd06257">
    <property type="entry name" value="DnaJ"/>
    <property type="match status" value="1"/>
</dbReference>
<dbReference type="CDD" id="cd10747">
    <property type="entry name" value="DnaJ_C"/>
    <property type="match status" value="1"/>
</dbReference>
<name>A0A4R3KTZ9_9FIRM</name>
<dbReference type="Gene3D" id="1.10.287.110">
    <property type="entry name" value="DnaJ domain"/>
    <property type="match status" value="1"/>
</dbReference>
<dbReference type="AlphaFoldDB" id="A0A4R3KTZ9"/>
<dbReference type="EMBL" id="SMAE01000007">
    <property type="protein sequence ID" value="TCS88715.1"/>
    <property type="molecule type" value="Genomic_DNA"/>
</dbReference>
<evidence type="ECO:0000259" key="3">
    <source>
        <dbReference type="PROSITE" id="PS50076"/>
    </source>
</evidence>
<dbReference type="InterPro" id="IPR001623">
    <property type="entry name" value="DnaJ_domain"/>
</dbReference>
<dbReference type="GO" id="GO:0005829">
    <property type="term" value="C:cytosol"/>
    <property type="evidence" value="ECO:0007669"/>
    <property type="project" value="TreeGrafter"/>
</dbReference>
<dbReference type="SUPFAM" id="SSF49493">
    <property type="entry name" value="HSP40/DnaJ peptide-binding domain"/>
    <property type="match status" value="2"/>
</dbReference>
<dbReference type="GO" id="GO:0051087">
    <property type="term" value="F:protein-folding chaperone binding"/>
    <property type="evidence" value="ECO:0007669"/>
    <property type="project" value="TreeGrafter"/>
</dbReference>
<dbReference type="Gene3D" id="2.60.260.20">
    <property type="entry name" value="Urease metallochaperone UreE, N-terminal domain"/>
    <property type="match status" value="2"/>
</dbReference>
<sequence>MKPMEYKDYYKILGVDKNASTDEIKKAYRKLAKKYHPDLNPGDKEAEQKFKDINEAYEVLGDEEKRRKYDAFGSGYNFTDGQHFDPSQFGFEDFGNGYRYTYTTTGGEGFSDFFNMFFGDDLFSDRDFGIGDLFGRRSYYEPKPKYESEIDISLEEAYRGTTKTISFRVGNETKSLSVKIPKGILPGKKIRINGEKVGIDGDIYLKVNIKPDKRYKLEGLDVYQKVDLLPWEAALGSKITINTLSGDKIRVNIPPNMSGGKKIRIPGRGYRDMKGNTGDLYIEINIVNPPNLTEEQKKLYEKLQDITKYNPRR</sequence>
<dbReference type="PROSITE" id="PS00636">
    <property type="entry name" value="DNAJ_1"/>
    <property type="match status" value="1"/>
</dbReference>
<dbReference type="InterPro" id="IPR018253">
    <property type="entry name" value="DnaJ_domain_CS"/>
</dbReference>
<evidence type="ECO:0000313" key="5">
    <source>
        <dbReference type="Proteomes" id="UP000294567"/>
    </source>
</evidence>
<evidence type="ECO:0000256" key="1">
    <source>
        <dbReference type="ARBA" id="ARBA00022705"/>
    </source>
</evidence>
<dbReference type="PANTHER" id="PTHR24078:SF553">
    <property type="entry name" value="DNAJ HOMOLOG SUBFAMILY B MEMBER 5"/>
    <property type="match status" value="1"/>
</dbReference>
<dbReference type="PANTHER" id="PTHR24078">
    <property type="entry name" value="DNAJ HOMOLOG SUBFAMILY C MEMBER"/>
    <property type="match status" value="1"/>
</dbReference>
<dbReference type="InterPro" id="IPR002939">
    <property type="entry name" value="DnaJ_C"/>
</dbReference>
<dbReference type="SUPFAM" id="SSF46565">
    <property type="entry name" value="Chaperone J-domain"/>
    <property type="match status" value="1"/>
</dbReference>
<dbReference type="SMART" id="SM00271">
    <property type="entry name" value="DnaJ"/>
    <property type="match status" value="1"/>
</dbReference>
<dbReference type="GO" id="GO:0051082">
    <property type="term" value="F:unfolded protein binding"/>
    <property type="evidence" value="ECO:0007669"/>
    <property type="project" value="InterPro"/>
</dbReference>
<keyword evidence="2" id="KW-0143">Chaperone</keyword>
<feature type="domain" description="J" evidence="3">
    <location>
        <begin position="8"/>
        <end position="73"/>
    </location>
</feature>
<accession>A0A4R3KTZ9</accession>
<dbReference type="InterPro" id="IPR036869">
    <property type="entry name" value="J_dom_sf"/>
</dbReference>
<dbReference type="FunFam" id="2.60.260.20:FF:000013">
    <property type="entry name" value="DnaJ subfamily B member 11"/>
    <property type="match status" value="1"/>
</dbReference>
<dbReference type="Pfam" id="PF00226">
    <property type="entry name" value="DnaJ"/>
    <property type="match status" value="1"/>
</dbReference>
<dbReference type="GO" id="GO:0006457">
    <property type="term" value="P:protein folding"/>
    <property type="evidence" value="ECO:0007669"/>
    <property type="project" value="InterPro"/>
</dbReference>
<keyword evidence="4" id="KW-0238">DNA-binding</keyword>
<dbReference type="InterPro" id="IPR008971">
    <property type="entry name" value="HSP40/DnaJ_pept-bd"/>
</dbReference>
<gene>
    <name evidence="4" type="ORF">EDD65_10768</name>
</gene>
<dbReference type="GO" id="GO:0006260">
    <property type="term" value="P:DNA replication"/>
    <property type="evidence" value="ECO:0007669"/>
    <property type="project" value="UniProtKB-KW"/>
</dbReference>
<comment type="caution">
    <text evidence="4">The sequence shown here is derived from an EMBL/GenBank/DDBJ whole genome shotgun (WGS) entry which is preliminary data.</text>
</comment>
<proteinExistence type="predicted"/>
<protein>
    <submittedName>
        <fullName evidence="4">Curved DNA-binding protein</fullName>
    </submittedName>
</protein>
<organism evidence="4 5">
    <name type="scientific">Keratinibaculum paraultunense</name>
    <dbReference type="NCBI Taxonomy" id="1278232"/>
    <lineage>
        <taxon>Bacteria</taxon>
        <taxon>Bacillati</taxon>
        <taxon>Bacillota</taxon>
        <taxon>Tissierellia</taxon>
        <taxon>Tissierellales</taxon>
        <taxon>Tepidimicrobiaceae</taxon>
        <taxon>Keratinibaculum</taxon>
    </lineage>
</organism>
<reference evidence="4 5" key="1">
    <citation type="submission" date="2019-03" db="EMBL/GenBank/DDBJ databases">
        <title>Genomic Encyclopedia of Type Strains, Phase IV (KMG-IV): sequencing the most valuable type-strain genomes for metagenomic binning, comparative biology and taxonomic classification.</title>
        <authorList>
            <person name="Goeker M."/>
        </authorList>
    </citation>
    <scope>NUCLEOTIDE SEQUENCE [LARGE SCALE GENOMIC DNA]</scope>
    <source>
        <strain evidence="4 5">DSM 26752</strain>
    </source>
</reference>
<dbReference type="Proteomes" id="UP000294567">
    <property type="component" value="Unassembled WGS sequence"/>
</dbReference>
<dbReference type="PRINTS" id="PR00625">
    <property type="entry name" value="JDOMAIN"/>
</dbReference>
<evidence type="ECO:0000256" key="2">
    <source>
        <dbReference type="ARBA" id="ARBA00023186"/>
    </source>
</evidence>
<dbReference type="PROSITE" id="PS50076">
    <property type="entry name" value="DNAJ_2"/>
    <property type="match status" value="1"/>
</dbReference>
<evidence type="ECO:0000313" key="4">
    <source>
        <dbReference type="EMBL" id="TCS88715.1"/>
    </source>
</evidence>
<dbReference type="GO" id="GO:0003677">
    <property type="term" value="F:DNA binding"/>
    <property type="evidence" value="ECO:0007669"/>
    <property type="project" value="UniProtKB-KW"/>
</dbReference>